<keyword evidence="2" id="KW-1185">Reference proteome</keyword>
<evidence type="ECO:0000313" key="1">
    <source>
        <dbReference type="EMBL" id="GME77140.1"/>
    </source>
</evidence>
<sequence length="1374" mass="152452">MGYRTSLKKLINKLIANNNPNESLQDKKGSFFFQLERELEKVNSFYLEKEKNLKLRLDILIAKKDKAFKAGRLDNITKNSIAYVSLYDGFKKFSKDLDRLEQFVELNESGFTKVLKKWDKRSKSRTKELYLTTAVNVQPVFHREQIIELSDLVANNLMELEAEAEGDGFVRYEKKDVDSNVSMNGIVSVSGTPGPTPTPGLGDENDGVSGSGDKAMTHHDNVSDELYTDFYEITLQNTNLNKEEQKIMLKEWSSSIISKLNDDSKRFTLSKVFMLLISNAQITDDSLVLFYEFFKEYIALDMVDDLNGRTCLHEVSGCKQGRTEILEIVLKNCKESDLKVKDISGKTCLHYVTENGRDDLLLLILNKLKAITEDPDAMEDVSLSGTNTSNTTNNTSTNITTHNNNSTTTLNATESGVSTATEEPLAKSPELNAIGGDNNSVFSTAISSPAFSYTDFTTRKERKTEPPAFLDVMDNESISPLLMAIIHNHASSVKLLLEHGANGFPLQDDLKPKYLPLNVACKSGNYEIVNILLTQFGTPDKAKQQRLLTKSFQSNAEGLLPLHIVASSGHTDLIPLLLQYGADINQVDKLNKWSALFYGVVRGFAKMTSVLIQYGADFQLKDENGFDPLYYAIWEGNVEVLNVLIESLKQKHQQEKARAALQPPKGTLEPRLPPPPSLNASNSSGLLAPSFELSNVDMIPDFSLPPPIIPLRKYGHNFLEKKIFLKLSFYTSRNSIQLNEDTFLTSIPGRITLSCEKNDLIPRNIMLPVLDNEKTITFQTDTFDDFCVDFELFPTFGTRLIAKATLSSALLRSSFPGSGSKLGGDAEVPLFDVRLRNIGSLKFNYSIVYPYSGIPLEISMYDTYWKSSAAAGGVGGSGTGSGFGGGSGSPAKSEGTVKSISFVTASSLSGEYFRIHVCLASDGTPIVCPLWQIDIGSGVKMPISSFSFDQLKCIVYKTEQSYRQYVGILAKFDNLNDLSAINEFDKILSNLYMPLSDFLQLVNVDISLNLEIFFPSTFELKYFDTNGYCVSSHSLLSKCTSKDLKPQTDSILNNFIDLILNDIFCHVRDLRTQNKNRSLILSSDNPNVCTILNWKQPNYPVFYNLNGIKFCNERHGFYACTANGFPVPKKAERINKVAEIDSSLSQRQNLNIDNIDSINKDSAAYLNGVEFQDQLTRSIKLAINFTTSNNLLGLMVPNQLLSICPELVKSIRSKGLILVAVKESKKHDASKDLHFLKSQQQKSPSQSQQSQQAQQQHSTLTSSPILTSTNPSFTPLTNNNNNNIESNVNSNEMELDTDHDTHIHGRSFSGVNLSSSTGVGGLTVLGKLTNDSGVINTDDLSLVNEIGGESLGEDIDVNGLRFNDILSFKDTIDM</sequence>
<proteinExistence type="predicted"/>
<dbReference type="Proteomes" id="UP001165064">
    <property type="component" value="Unassembled WGS sequence"/>
</dbReference>
<dbReference type="EMBL" id="BSXS01001753">
    <property type="protein sequence ID" value="GME77140.1"/>
    <property type="molecule type" value="Genomic_DNA"/>
</dbReference>
<comment type="caution">
    <text evidence="1">The sequence shown here is derived from an EMBL/GenBank/DDBJ whole genome shotgun (WGS) entry which is preliminary data.</text>
</comment>
<organism evidence="1 2">
    <name type="scientific">Ambrosiozyma monospora</name>
    <name type="common">Yeast</name>
    <name type="synonym">Endomycopsis monosporus</name>
    <dbReference type="NCBI Taxonomy" id="43982"/>
    <lineage>
        <taxon>Eukaryota</taxon>
        <taxon>Fungi</taxon>
        <taxon>Dikarya</taxon>
        <taxon>Ascomycota</taxon>
        <taxon>Saccharomycotina</taxon>
        <taxon>Pichiomycetes</taxon>
        <taxon>Pichiales</taxon>
        <taxon>Pichiaceae</taxon>
        <taxon>Ambrosiozyma</taxon>
    </lineage>
</organism>
<gene>
    <name evidence="1" type="ORF">Amon02_000290400</name>
</gene>
<evidence type="ECO:0000313" key="2">
    <source>
        <dbReference type="Proteomes" id="UP001165064"/>
    </source>
</evidence>
<accession>A0ACB5SZ76</accession>
<reference evidence="1" key="1">
    <citation type="submission" date="2023-04" db="EMBL/GenBank/DDBJ databases">
        <title>Ambrosiozyma monospora NBRC 10751.</title>
        <authorList>
            <person name="Ichikawa N."/>
            <person name="Sato H."/>
            <person name="Tonouchi N."/>
        </authorList>
    </citation>
    <scope>NUCLEOTIDE SEQUENCE</scope>
    <source>
        <strain evidence="1">NBRC 10751</strain>
    </source>
</reference>
<protein>
    <submittedName>
        <fullName evidence="1">Unnamed protein product</fullName>
    </submittedName>
</protein>
<name>A0ACB5SZ76_AMBMO</name>